<evidence type="ECO:0000256" key="2">
    <source>
        <dbReference type="SAM" id="SignalP"/>
    </source>
</evidence>
<keyword evidence="2" id="KW-0732">Signal</keyword>
<feature type="chain" id="PRO_5001511396" evidence="2">
    <location>
        <begin position="20"/>
        <end position="189"/>
    </location>
</feature>
<comment type="caution">
    <text evidence="3">The sequence shown here is derived from an EMBL/GenBank/DDBJ whole genome shotgun (WGS) entry which is preliminary data.</text>
</comment>
<proteinExistence type="predicted"/>
<dbReference type="AlphaFoldDB" id="A0A023AWW2"/>
<dbReference type="VEuPathDB" id="CryptoDB:GNI_182690"/>
<feature type="non-terminal residue" evidence="3">
    <location>
        <position position="189"/>
    </location>
</feature>
<accession>A0A023AWW2</accession>
<feature type="region of interest" description="Disordered" evidence="1">
    <location>
        <begin position="153"/>
        <end position="189"/>
    </location>
</feature>
<organism evidence="3 4">
    <name type="scientific">Gregarina niphandrodes</name>
    <name type="common">Septate eugregarine</name>
    <dbReference type="NCBI Taxonomy" id="110365"/>
    <lineage>
        <taxon>Eukaryota</taxon>
        <taxon>Sar</taxon>
        <taxon>Alveolata</taxon>
        <taxon>Apicomplexa</taxon>
        <taxon>Conoidasida</taxon>
        <taxon>Gregarinasina</taxon>
        <taxon>Eugregarinorida</taxon>
        <taxon>Gregarinidae</taxon>
        <taxon>Gregarina</taxon>
    </lineage>
</organism>
<dbReference type="Proteomes" id="UP000019763">
    <property type="component" value="Unassembled WGS sequence"/>
</dbReference>
<dbReference type="RefSeq" id="XP_011133540.1">
    <property type="nucleotide sequence ID" value="XM_011135238.1"/>
</dbReference>
<reference evidence="3" key="1">
    <citation type="submission" date="2013-12" db="EMBL/GenBank/DDBJ databases">
        <authorList>
            <person name="Omoto C.K."/>
            <person name="Sibley D."/>
            <person name="Venepally P."/>
            <person name="Hadjithomas M."/>
            <person name="Karamycheva S."/>
            <person name="Brunk B."/>
            <person name="Roos D."/>
            <person name="Caler E."/>
            <person name="Lorenzi H."/>
        </authorList>
    </citation>
    <scope>NUCLEOTIDE SEQUENCE</scope>
</reference>
<dbReference type="GeneID" id="22916112"/>
<name>A0A023AWW2_GRENI</name>
<gene>
    <name evidence="3" type="ORF">GNI_182690</name>
</gene>
<sequence length="189" mass="20597">MRGTLSRGVYGLRVLLCGALQLDCGARQCRSLDAGTILERRPRVGDEPEMSPKFYRLSLRKGDTLSLRIFQTIALQCVDALMADPKIVLCSVDQIHFPRRTPHIKTYIDADSAKYNLDRALFRVQPVLESEAEAHSWFEDSCRFPGLLLAGETATDPVAGGSQAPQTEPVAGGSQAPETEPVAGGSRDP</sequence>
<dbReference type="EMBL" id="AFNH02001382">
    <property type="protein sequence ID" value="EZG43209.1"/>
    <property type="molecule type" value="Genomic_DNA"/>
</dbReference>
<evidence type="ECO:0000256" key="1">
    <source>
        <dbReference type="SAM" id="MobiDB-lite"/>
    </source>
</evidence>
<protein>
    <submittedName>
        <fullName evidence="3">Uncharacterized protein</fullName>
    </submittedName>
</protein>
<keyword evidence="4" id="KW-1185">Reference proteome</keyword>
<evidence type="ECO:0000313" key="3">
    <source>
        <dbReference type="EMBL" id="EZG43209.1"/>
    </source>
</evidence>
<evidence type="ECO:0000313" key="4">
    <source>
        <dbReference type="Proteomes" id="UP000019763"/>
    </source>
</evidence>
<feature type="signal peptide" evidence="2">
    <location>
        <begin position="1"/>
        <end position="19"/>
    </location>
</feature>